<evidence type="ECO:0000313" key="2">
    <source>
        <dbReference type="EMBL" id="MCF2529232.1"/>
    </source>
</evidence>
<dbReference type="NCBIfam" id="NF041390">
    <property type="entry name" value="TadE_Rv3655c"/>
    <property type="match status" value="1"/>
</dbReference>
<keyword evidence="3" id="KW-1185">Reference proteome</keyword>
<comment type="caution">
    <text evidence="2">The sequence shown here is derived from an EMBL/GenBank/DDBJ whole genome shotgun (WGS) entry which is preliminary data.</text>
</comment>
<organism evidence="2 3">
    <name type="scientific">Yinghuangia soli</name>
    <dbReference type="NCBI Taxonomy" id="2908204"/>
    <lineage>
        <taxon>Bacteria</taxon>
        <taxon>Bacillati</taxon>
        <taxon>Actinomycetota</taxon>
        <taxon>Actinomycetes</taxon>
        <taxon>Kitasatosporales</taxon>
        <taxon>Streptomycetaceae</taxon>
        <taxon>Yinghuangia</taxon>
    </lineage>
</organism>
<evidence type="ECO:0000259" key="1">
    <source>
        <dbReference type="Pfam" id="PF07811"/>
    </source>
</evidence>
<dbReference type="InterPro" id="IPR012495">
    <property type="entry name" value="TadE-like_dom"/>
</dbReference>
<evidence type="ECO:0000313" key="3">
    <source>
        <dbReference type="Proteomes" id="UP001165378"/>
    </source>
</evidence>
<dbReference type="RefSeq" id="WP_235053445.1">
    <property type="nucleotide sequence ID" value="NZ_JAKFHA010000010.1"/>
</dbReference>
<gene>
    <name evidence="2" type="ORF">LZ495_18710</name>
</gene>
<name>A0AA41U312_9ACTN</name>
<proteinExistence type="predicted"/>
<feature type="domain" description="TadE-like" evidence="1">
    <location>
        <begin position="24"/>
        <end position="66"/>
    </location>
</feature>
<dbReference type="InterPro" id="IPR049790">
    <property type="entry name" value="Rv3655c/TadE"/>
</dbReference>
<sequence>MRRSDRGTRKTRWSWLTRRGSDAGYVTAETAVVLPALVLLVLGLVAGIAAAAAQIRCVDAAQAGARAVARGESVDAANSAAHGLAPREAQFDAVVRDGTVRFRVTAGIPLPGPWRELRIPVEHKAVVAMEPAGP</sequence>
<dbReference type="Pfam" id="PF07811">
    <property type="entry name" value="TadE"/>
    <property type="match status" value="1"/>
</dbReference>
<accession>A0AA41U312</accession>
<dbReference type="EMBL" id="JAKFHA010000010">
    <property type="protein sequence ID" value="MCF2529232.1"/>
    <property type="molecule type" value="Genomic_DNA"/>
</dbReference>
<dbReference type="Proteomes" id="UP001165378">
    <property type="component" value="Unassembled WGS sequence"/>
</dbReference>
<dbReference type="AlphaFoldDB" id="A0AA41U312"/>
<reference evidence="2" key="1">
    <citation type="submission" date="2022-01" db="EMBL/GenBank/DDBJ databases">
        <title>Genome-Based Taxonomic Classification of the Phylum Actinobacteria.</title>
        <authorList>
            <person name="Gao Y."/>
        </authorList>
    </citation>
    <scope>NUCLEOTIDE SEQUENCE</scope>
    <source>
        <strain evidence="2">KLBMP 8922</strain>
    </source>
</reference>
<protein>
    <submittedName>
        <fullName evidence="2">Pilus assembly protein</fullName>
    </submittedName>
</protein>